<dbReference type="SFLD" id="SFLDG01115">
    <property type="entry name" value="Phosphonate_metabolism_(PhnJ)"/>
    <property type="match status" value="1"/>
</dbReference>
<dbReference type="GO" id="GO:0019700">
    <property type="term" value="P:organic phosphonate catabolic process"/>
    <property type="evidence" value="ECO:0007669"/>
    <property type="project" value="InterPro"/>
</dbReference>
<evidence type="ECO:0000256" key="1">
    <source>
        <dbReference type="SAM" id="MobiDB-lite"/>
    </source>
</evidence>
<evidence type="ECO:0000313" key="2">
    <source>
        <dbReference type="EMBL" id="MRX82478.1"/>
    </source>
</evidence>
<evidence type="ECO:0000313" key="3">
    <source>
        <dbReference type="Proteomes" id="UP000438093"/>
    </source>
</evidence>
<dbReference type="EMBL" id="VTFY01000007">
    <property type="protein sequence ID" value="MRX82478.1"/>
    <property type="molecule type" value="Genomic_DNA"/>
</dbReference>
<name>A0A6N7RP58_9ACTN</name>
<dbReference type="PIRSF" id="PIRSF011468">
    <property type="entry name" value="PhnJ"/>
    <property type="match status" value="1"/>
</dbReference>
<organism evidence="2 3">
    <name type="scientific">Eggerthella guodeyinii</name>
    <dbReference type="NCBI Taxonomy" id="2690837"/>
    <lineage>
        <taxon>Bacteria</taxon>
        <taxon>Bacillati</taxon>
        <taxon>Actinomycetota</taxon>
        <taxon>Coriobacteriia</taxon>
        <taxon>Eggerthellales</taxon>
        <taxon>Eggerthellaceae</taxon>
        <taxon>Eggerthella</taxon>
    </lineage>
</organism>
<dbReference type="SFLD" id="SFLDS00033">
    <property type="entry name" value="Radical_SAM_Phosphonate_Metabo"/>
    <property type="match status" value="1"/>
</dbReference>
<gene>
    <name evidence="2" type="ORF">GJG86_08215</name>
</gene>
<dbReference type="Proteomes" id="UP000438093">
    <property type="component" value="Unassembled WGS sequence"/>
</dbReference>
<accession>A0A6N7RP58</accession>
<dbReference type="InterPro" id="IPR010306">
    <property type="entry name" value="PhnJ"/>
</dbReference>
<protein>
    <submittedName>
        <fullName evidence="2">Carbon-phosphorus lyase complex subunit PhnJ</fullName>
    </submittedName>
</protein>
<reference evidence="3" key="1">
    <citation type="submission" date="2019-08" db="EMBL/GenBank/DDBJ databases">
        <title>Arthrobacter sp. nov., isolated from plateau pika and Tibetan wild ass.</title>
        <authorList>
            <person name="Ge Y."/>
        </authorList>
    </citation>
    <scope>NUCLEOTIDE SEQUENCE [LARGE SCALE GENOMIC DNA]</scope>
    <source>
        <strain evidence="3">HF-4214</strain>
    </source>
</reference>
<dbReference type="Pfam" id="PF06007">
    <property type="entry name" value="PhnJ"/>
    <property type="match status" value="1"/>
</dbReference>
<keyword evidence="3" id="KW-1185">Reference proteome</keyword>
<feature type="compositionally biased region" description="Polar residues" evidence="1">
    <location>
        <begin position="321"/>
        <end position="332"/>
    </location>
</feature>
<dbReference type="AlphaFoldDB" id="A0A6N7RP58"/>
<dbReference type="SFLD" id="SFLDF00379">
    <property type="entry name" value="Phosphonate_metabolism_(PhnJ)"/>
    <property type="match status" value="1"/>
</dbReference>
<keyword evidence="2" id="KW-0456">Lyase</keyword>
<feature type="region of interest" description="Disordered" evidence="1">
    <location>
        <begin position="308"/>
        <end position="338"/>
    </location>
</feature>
<proteinExistence type="predicted"/>
<sequence length="338" mass="36983">MQQRYNYAFFDEASKREIRRALIKGVSIPGYQVPFASREMPIGRGWGTGGLQITLAIIGPDDTLKVIDQGSDDSVNAVNIKKLVVDTTDVEVTDDTEEATLIQSRHRIPERPLDDGQILVLQVPTPEPLRSFEPSEAATKRLHAEADYTGAWLELFDQIVRYDATTTGADHPVLVNGRYVMAPSPIPRFDNLKLNQARHLTLLGAGREKKIYAVPPFTDVVPLDFEDYPFAVERFDGKRCRLCGATGVYLDELVDEATGETYYQCNDTNWCVSSACQPTKPVDAAAASGAESCGSEAFSRAEARFVGLSPQSSAPEAPSLTLRTTSDPSSDQEGAPHA</sequence>
<dbReference type="RefSeq" id="WP_154333352.1">
    <property type="nucleotide sequence ID" value="NZ_VTFY01000007.1"/>
</dbReference>
<comment type="caution">
    <text evidence="2">The sequence shown here is derived from an EMBL/GenBank/DDBJ whole genome shotgun (WGS) entry which is preliminary data.</text>
</comment>
<dbReference type="GO" id="GO:0016829">
    <property type="term" value="F:lyase activity"/>
    <property type="evidence" value="ECO:0007669"/>
    <property type="project" value="UniProtKB-KW"/>
</dbReference>
<dbReference type="GO" id="GO:0051539">
    <property type="term" value="F:4 iron, 4 sulfur cluster binding"/>
    <property type="evidence" value="ECO:0007669"/>
    <property type="project" value="InterPro"/>
</dbReference>